<evidence type="ECO:0000313" key="2">
    <source>
        <dbReference type="EMBL" id="MBA4613870.1"/>
    </source>
</evidence>
<protein>
    <submittedName>
        <fullName evidence="2">Helix-turn-helix domain-containing protein</fullName>
    </submittedName>
</protein>
<dbReference type="EMBL" id="JACEON010000027">
    <property type="protein sequence ID" value="MBA4613870.1"/>
    <property type="molecule type" value="Genomic_DNA"/>
</dbReference>
<comment type="caution">
    <text evidence="2">The sequence shown here is derived from an EMBL/GenBank/DDBJ whole genome shotgun (WGS) entry which is preliminary data.</text>
</comment>
<gene>
    <name evidence="2" type="ORF">H1W37_19605</name>
</gene>
<dbReference type="Gene3D" id="1.10.260.40">
    <property type="entry name" value="lambda repressor-like DNA-binding domains"/>
    <property type="match status" value="1"/>
</dbReference>
<reference evidence="2 3" key="1">
    <citation type="submission" date="2020-07" db="EMBL/GenBank/DDBJ databases">
        <authorList>
            <person name="Li M."/>
        </authorList>
    </citation>
    <scope>NUCLEOTIDE SEQUENCE [LARGE SCALE GENOMIC DNA]</scope>
    <source>
        <strain evidence="2 3">DSM 23284</strain>
    </source>
</reference>
<dbReference type="InterPro" id="IPR001387">
    <property type="entry name" value="Cro/C1-type_HTH"/>
</dbReference>
<keyword evidence="3" id="KW-1185">Reference proteome</keyword>
<evidence type="ECO:0000313" key="3">
    <source>
        <dbReference type="Proteomes" id="UP000559404"/>
    </source>
</evidence>
<dbReference type="Proteomes" id="UP000559404">
    <property type="component" value="Unassembled WGS sequence"/>
</dbReference>
<dbReference type="CDD" id="cd00093">
    <property type="entry name" value="HTH_XRE"/>
    <property type="match status" value="1"/>
</dbReference>
<sequence>MSVPSKNKQSSGIRFTDIGARLRAYRIGENLQPEVLAKRLGISRAALYRAEKGEIRKIEMLTSIAEVLDVSLPNLIGAGVEYVSTGVAFFERMRQLEEDCEQIIGVFGPMSYLLTSNTYDEMLQEVFEETISESEEDKAADAHAVEVLLEILKKRKETFRLRRPLIVSLIPSGNLEGFLLHGLVGKHDLDPEIVKERRLKARYEVEKIRDLLLQQPIGVQLGIIREPVPATNFQIFRQADRSVLAISPFRLGERPNVRLGVALITSAPEALKLHEEIANRLWRESLKGPEAVAYLDMLIEKYGIQD</sequence>
<dbReference type="SUPFAM" id="SSF47413">
    <property type="entry name" value="lambda repressor-like DNA-binding domains"/>
    <property type="match status" value="1"/>
</dbReference>
<name>A0A838Y4V5_9HYPH</name>
<feature type="domain" description="HTH cro/C1-type" evidence="1">
    <location>
        <begin position="22"/>
        <end position="75"/>
    </location>
</feature>
<dbReference type="InterPro" id="IPR010982">
    <property type="entry name" value="Lambda_DNA-bd_dom_sf"/>
</dbReference>
<dbReference type="PROSITE" id="PS50943">
    <property type="entry name" value="HTH_CROC1"/>
    <property type="match status" value="1"/>
</dbReference>
<organism evidence="2 3">
    <name type="scientific">Stappia taiwanensis</name>
    <dbReference type="NCBI Taxonomy" id="992267"/>
    <lineage>
        <taxon>Bacteria</taxon>
        <taxon>Pseudomonadati</taxon>
        <taxon>Pseudomonadota</taxon>
        <taxon>Alphaproteobacteria</taxon>
        <taxon>Hyphomicrobiales</taxon>
        <taxon>Stappiaceae</taxon>
        <taxon>Stappia</taxon>
    </lineage>
</organism>
<accession>A0A838Y4V5</accession>
<reference evidence="2 3" key="2">
    <citation type="submission" date="2020-08" db="EMBL/GenBank/DDBJ databases">
        <title>Stappia taiwanensis sp. nov., isolated from a coastal thermal spring.</title>
        <authorList>
            <person name="Kampfer P."/>
        </authorList>
    </citation>
    <scope>NUCLEOTIDE SEQUENCE [LARGE SCALE GENOMIC DNA]</scope>
    <source>
        <strain evidence="2 3">DSM 23284</strain>
    </source>
</reference>
<dbReference type="AlphaFoldDB" id="A0A838Y4V5"/>
<dbReference type="Pfam" id="PF13560">
    <property type="entry name" value="HTH_31"/>
    <property type="match status" value="1"/>
</dbReference>
<dbReference type="SMART" id="SM00530">
    <property type="entry name" value="HTH_XRE"/>
    <property type="match status" value="1"/>
</dbReference>
<evidence type="ECO:0000259" key="1">
    <source>
        <dbReference type="PROSITE" id="PS50943"/>
    </source>
</evidence>
<proteinExistence type="predicted"/>
<dbReference type="GO" id="GO:0003677">
    <property type="term" value="F:DNA binding"/>
    <property type="evidence" value="ECO:0007669"/>
    <property type="project" value="InterPro"/>
</dbReference>
<dbReference type="RefSeq" id="WP_181762068.1">
    <property type="nucleotide sequence ID" value="NZ_BMCR01000012.1"/>
</dbReference>